<name>A0ABZ0ISQ4_9BACT</name>
<protein>
    <submittedName>
        <fullName evidence="6">DoxX family protein</fullName>
    </submittedName>
</protein>
<feature type="transmembrane region" description="Helical" evidence="5">
    <location>
        <begin position="82"/>
        <end position="104"/>
    </location>
</feature>
<evidence type="ECO:0000256" key="1">
    <source>
        <dbReference type="ARBA" id="ARBA00004141"/>
    </source>
</evidence>
<evidence type="ECO:0000313" key="7">
    <source>
        <dbReference type="Proteomes" id="UP001302349"/>
    </source>
</evidence>
<evidence type="ECO:0000313" key="6">
    <source>
        <dbReference type="EMBL" id="WOK08072.1"/>
    </source>
</evidence>
<dbReference type="InterPro" id="IPR032808">
    <property type="entry name" value="DoxX"/>
</dbReference>
<keyword evidence="7" id="KW-1185">Reference proteome</keyword>
<dbReference type="Proteomes" id="UP001302349">
    <property type="component" value="Chromosome"/>
</dbReference>
<keyword evidence="2 5" id="KW-0812">Transmembrane</keyword>
<gene>
    <name evidence="6" type="ORF">RT717_05425</name>
</gene>
<organism evidence="6 7">
    <name type="scientific">Imperialibacter roseus</name>
    <dbReference type="NCBI Taxonomy" id="1324217"/>
    <lineage>
        <taxon>Bacteria</taxon>
        <taxon>Pseudomonadati</taxon>
        <taxon>Bacteroidota</taxon>
        <taxon>Cytophagia</taxon>
        <taxon>Cytophagales</taxon>
        <taxon>Flammeovirgaceae</taxon>
        <taxon>Imperialibacter</taxon>
    </lineage>
</organism>
<dbReference type="RefSeq" id="WP_317490718.1">
    <property type="nucleotide sequence ID" value="NZ_CP136051.1"/>
</dbReference>
<evidence type="ECO:0000256" key="4">
    <source>
        <dbReference type="ARBA" id="ARBA00023136"/>
    </source>
</evidence>
<evidence type="ECO:0000256" key="2">
    <source>
        <dbReference type="ARBA" id="ARBA00022692"/>
    </source>
</evidence>
<keyword evidence="3 5" id="KW-1133">Transmembrane helix</keyword>
<reference evidence="6 7" key="1">
    <citation type="journal article" date="2023" name="Microbiol. Resour. Announc.">
        <title>Complete Genome Sequence of Imperialibacter roseus strain P4T.</title>
        <authorList>
            <person name="Tizabi D.R."/>
            <person name="Bachvaroff T."/>
            <person name="Hill R.T."/>
        </authorList>
    </citation>
    <scope>NUCLEOTIDE SEQUENCE [LARGE SCALE GENOMIC DNA]</scope>
    <source>
        <strain evidence="6 7">P4T</strain>
    </source>
</reference>
<dbReference type="EMBL" id="CP136051">
    <property type="protein sequence ID" value="WOK08072.1"/>
    <property type="molecule type" value="Genomic_DNA"/>
</dbReference>
<feature type="transmembrane region" description="Helical" evidence="5">
    <location>
        <begin position="12"/>
        <end position="35"/>
    </location>
</feature>
<dbReference type="Pfam" id="PF13564">
    <property type="entry name" value="DoxX_2"/>
    <property type="match status" value="1"/>
</dbReference>
<feature type="transmembrane region" description="Helical" evidence="5">
    <location>
        <begin position="110"/>
        <end position="128"/>
    </location>
</feature>
<proteinExistence type="predicted"/>
<comment type="subcellular location">
    <subcellularLocation>
        <location evidence="1">Membrane</location>
        <topology evidence="1">Multi-pass membrane protein</topology>
    </subcellularLocation>
</comment>
<feature type="transmembrane region" description="Helical" evidence="5">
    <location>
        <begin position="55"/>
        <end position="75"/>
    </location>
</feature>
<evidence type="ECO:0000256" key="3">
    <source>
        <dbReference type="ARBA" id="ARBA00022989"/>
    </source>
</evidence>
<sequence length="136" mass="14596">MIDEEKSPNTLSIALWVTQGLLSVSFLCGAAMKLFQPVEQLSAMWPWTAEVPPAFLAFTGVVDLLGGVGIILPSLLRIKPWLTPVVAVAIVVQMVGASAFHVARGEASDIGANIVFALMALFIGWGRWKKAPVLPR</sequence>
<accession>A0ABZ0ISQ4</accession>
<keyword evidence="4 5" id="KW-0472">Membrane</keyword>
<evidence type="ECO:0000256" key="5">
    <source>
        <dbReference type="SAM" id="Phobius"/>
    </source>
</evidence>